<dbReference type="SUPFAM" id="SSF55811">
    <property type="entry name" value="Nudix"/>
    <property type="match status" value="1"/>
</dbReference>
<dbReference type="GO" id="GO:0010945">
    <property type="term" value="F:coenzyme A diphosphatase activity"/>
    <property type="evidence" value="ECO:0007669"/>
    <property type="project" value="InterPro"/>
</dbReference>
<comment type="cofactor">
    <cofactor evidence="1">
        <name>Mn(2+)</name>
        <dbReference type="ChEBI" id="CHEBI:29035"/>
    </cofactor>
</comment>
<evidence type="ECO:0000256" key="5">
    <source>
        <dbReference type="ARBA" id="ARBA00022842"/>
    </source>
</evidence>
<dbReference type="GO" id="GO:0046872">
    <property type="term" value="F:metal ion binding"/>
    <property type="evidence" value="ECO:0007669"/>
    <property type="project" value="UniProtKB-KW"/>
</dbReference>
<dbReference type="Gene3D" id="3.90.79.10">
    <property type="entry name" value="Nucleoside Triphosphate Pyrophosphohydrolase"/>
    <property type="match status" value="1"/>
</dbReference>
<evidence type="ECO:0000256" key="1">
    <source>
        <dbReference type="ARBA" id="ARBA00001936"/>
    </source>
</evidence>
<sequence>MRLSPDDVRRSLAGLPAKDSPWISMLQTNARAAAVAIPIRFTPDPVVIAILRSAELREHASQVAFPGGKRELGDVDLYATALREMDEEVGLAGEGITRLGDLTPTPTYNGRYLIHPYVVAVDETLAPEACSGEIARILELPLGAYLRGEAPRGGVIVPWNGAELFMPHFRLDACVLYGASAVIFHELVEQIATGIGATLPPPILEHEMPWGDREPV</sequence>
<evidence type="ECO:0000313" key="9">
    <source>
        <dbReference type="Proteomes" id="UP001151081"/>
    </source>
</evidence>
<reference evidence="8 9" key="1">
    <citation type="submission" date="2021-04" db="EMBL/GenBank/DDBJ databases">
        <title>Genome analysis of Polyangium sp.</title>
        <authorList>
            <person name="Li Y."/>
            <person name="Wang J."/>
        </authorList>
    </citation>
    <scope>NUCLEOTIDE SEQUENCE [LARGE SCALE GENOMIC DNA]</scope>
    <source>
        <strain evidence="8 9">SDU14</strain>
    </source>
</reference>
<keyword evidence="9" id="KW-1185">Reference proteome</keyword>
<keyword evidence="3" id="KW-0479">Metal-binding</keyword>
<organism evidence="8 9">
    <name type="scientific">Polyangium jinanense</name>
    <dbReference type="NCBI Taxonomy" id="2829994"/>
    <lineage>
        <taxon>Bacteria</taxon>
        <taxon>Pseudomonadati</taxon>
        <taxon>Myxococcota</taxon>
        <taxon>Polyangia</taxon>
        <taxon>Polyangiales</taxon>
        <taxon>Polyangiaceae</taxon>
        <taxon>Polyangium</taxon>
    </lineage>
</organism>
<evidence type="ECO:0000256" key="2">
    <source>
        <dbReference type="ARBA" id="ARBA00001946"/>
    </source>
</evidence>
<evidence type="ECO:0000259" key="7">
    <source>
        <dbReference type="PROSITE" id="PS51462"/>
    </source>
</evidence>
<protein>
    <submittedName>
        <fullName evidence="8">CoA pyrophosphatase</fullName>
    </submittedName>
</protein>
<dbReference type="Proteomes" id="UP001151081">
    <property type="component" value="Unassembled WGS sequence"/>
</dbReference>
<evidence type="ECO:0000256" key="4">
    <source>
        <dbReference type="ARBA" id="ARBA00022801"/>
    </source>
</evidence>
<dbReference type="EMBL" id="JAGTJJ010000030">
    <property type="protein sequence ID" value="MDC3985593.1"/>
    <property type="molecule type" value="Genomic_DNA"/>
</dbReference>
<comment type="caution">
    <text evidence="8">The sequence shown here is derived from an EMBL/GenBank/DDBJ whole genome shotgun (WGS) entry which is preliminary data.</text>
</comment>
<feature type="domain" description="Nudix hydrolase" evidence="7">
    <location>
        <begin position="30"/>
        <end position="162"/>
    </location>
</feature>
<dbReference type="AlphaFoldDB" id="A0A9X3XBB1"/>
<accession>A0A9X3XBB1</accession>
<evidence type="ECO:0000256" key="3">
    <source>
        <dbReference type="ARBA" id="ARBA00022723"/>
    </source>
</evidence>
<dbReference type="PROSITE" id="PS51462">
    <property type="entry name" value="NUDIX"/>
    <property type="match status" value="1"/>
</dbReference>
<keyword evidence="4" id="KW-0378">Hydrolase</keyword>
<dbReference type="InterPro" id="IPR015797">
    <property type="entry name" value="NUDIX_hydrolase-like_dom_sf"/>
</dbReference>
<keyword evidence="6" id="KW-0464">Manganese</keyword>
<gene>
    <name evidence="8" type="ORF">KEG57_34255</name>
</gene>
<keyword evidence="5" id="KW-0460">Magnesium</keyword>
<dbReference type="RefSeq" id="WP_272421750.1">
    <property type="nucleotide sequence ID" value="NZ_JAGTJJ010000030.1"/>
</dbReference>
<dbReference type="PANTHER" id="PTHR12992:SF11">
    <property type="entry name" value="MITOCHONDRIAL COENZYME A DIPHOSPHATASE NUDT8"/>
    <property type="match status" value="1"/>
</dbReference>
<proteinExistence type="predicted"/>
<name>A0A9X3XBB1_9BACT</name>
<comment type="cofactor">
    <cofactor evidence="2">
        <name>Mg(2+)</name>
        <dbReference type="ChEBI" id="CHEBI:18420"/>
    </cofactor>
</comment>
<evidence type="ECO:0000313" key="8">
    <source>
        <dbReference type="EMBL" id="MDC3985593.1"/>
    </source>
</evidence>
<dbReference type="Pfam" id="PF00293">
    <property type="entry name" value="NUDIX"/>
    <property type="match status" value="1"/>
</dbReference>
<dbReference type="InterPro" id="IPR000086">
    <property type="entry name" value="NUDIX_hydrolase_dom"/>
</dbReference>
<dbReference type="PANTHER" id="PTHR12992">
    <property type="entry name" value="NUDIX HYDROLASE"/>
    <property type="match status" value="1"/>
</dbReference>
<evidence type="ECO:0000256" key="6">
    <source>
        <dbReference type="ARBA" id="ARBA00023211"/>
    </source>
</evidence>
<dbReference type="CDD" id="cd03426">
    <property type="entry name" value="NUDIX_CoAse_Nudt7"/>
    <property type="match status" value="1"/>
</dbReference>
<dbReference type="InterPro" id="IPR045121">
    <property type="entry name" value="CoAse"/>
</dbReference>